<keyword evidence="4" id="KW-1185">Reference proteome</keyword>
<dbReference type="PROSITE" id="PS50404">
    <property type="entry name" value="GST_NTER"/>
    <property type="match status" value="1"/>
</dbReference>
<keyword evidence="3" id="KW-0808">Transferase</keyword>
<dbReference type="Pfam" id="PF00043">
    <property type="entry name" value="GST_C"/>
    <property type="match status" value="1"/>
</dbReference>
<dbReference type="SFLD" id="SFLDS00019">
    <property type="entry name" value="Glutathione_Transferase_(cytos"/>
    <property type="match status" value="1"/>
</dbReference>
<feature type="domain" description="GST N-terminal" evidence="1">
    <location>
        <begin position="1"/>
        <end position="81"/>
    </location>
</feature>
<dbReference type="InterPro" id="IPR036282">
    <property type="entry name" value="Glutathione-S-Trfase_C_sf"/>
</dbReference>
<dbReference type="InterPro" id="IPR040079">
    <property type="entry name" value="Glutathione_S-Trfase"/>
</dbReference>
<dbReference type="InterPro" id="IPR036249">
    <property type="entry name" value="Thioredoxin-like_sf"/>
</dbReference>
<gene>
    <name evidence="3" type="ORF">EOW66_01480</name>
</gene>
<sequence>MKLYYKPGACSLASHIVLCEMGVPFETEAVDLQGKVTAGGRNYFEINPRGAVPALELDDGTVLTQNAAILPYLGDLSQIAALKPACGTIARARLHEALGFCSDLHAAVGGLFAPNMSEETRAMVMARVKRRLGELEAMMPAGEGYWLGPDFTQADAYVATILGWGLALNLDMSACPKALALRARVMARPAAQAALRAEGLI</sequence>
<dbReference type="SUPFAM" id="SSF47616">
    <property type="entry name" value="GST C-terminal domain-like"/>
    <property type="match status" value="1"/>
</dbReference>
<dbReference type="CDD" id="cd03188">
    <property type="entry name" value="GST_C_Beta"/>
    <property type="match status" value="1"/>
</dbReference>
<protein>
    <submittedName>
        <fullName evidence="3">Glutathione S-transferase</fullName>
    </submittedName>
</protein>
<dbReference type="Gene3D" id="3.40.30.10">
    <property type="entry name" value="Glutaredoxin"/>
    <property type="match status" value="1"/>
</dbReference>
<evidence type="ECO:0000259" key="2">
    <source>
        <dbReference type="PROSITE" id="PS50405"/>
    </source>
</evidence>
<dbReference type="Proteomes" id="UP000288071">
    <property type="component" value="Unassembled WGS sequence"/>
</dbReference>
<evidence type="ECO:0000313" key="4">
    <source>
        <dbReference type="Proteomes" id="UP000288071"/>
    </source>
</evidence>
<proteinExistence type="predicted"/>
<dbReference type="SFLD" id="SFLDG01150">
    <property type="entry name" value="Main.1:_Beta-like"/>
    <property type="match status" value="1"/>
</dbReference>
<feature type="domain" description="GST C-terminal" evidence="2">
    <location>
        <begin position="87"/>
        <end position="201"/>
    </location>
</feature>
<dbReference type="PANTHER" id="PTHR44051">
    <property type="entry name" value="GLUTATHIONE S-TRANSFERASE-RELATED"/>
    <property type="match status" value="1"/>
</dbReference>
<dbReference type="Pfam" id="PF13409">
    <property type="entry name" value="GST_N_2"/>
    <property type="match status" value="1"/>
</dbReference>
<reference evidence="3" key="1">
    <citation type="submission" date="2019-01" db="EMBL/GenBank/DDBJ databases">
        <title>Sinorhodobacter populi sp. nov. isolated from the symptomatic bark tissue of Populus euramericana canker.</title>
        <authorList>
            <person name="Xu G."/>
        </authorList>
    </citation>
    <scope>NUCLEOTIDE SEQUENCE [LARGE SCALE GENOMIC DNA]</scope>
    <source>
        <strain evidence="3">CGMCC 1.12963</strain>
    </source>
</reference>
<reference evidence="3" key="2">
    <citation type="submission" date="2019-01" db="EMBL/GenBank/DDBJ databases">
        <authorList>
            <person name="Li Y."/>
        </authorList>
    </citation>
    <scope>NUCLEOTIDE SEQUENCE [LARGE SCALE GENOMIC DNA]</scope>
    <source>
        <strain evidence="3">CGMCC 1.12963</strain>
    </source>
</reference>
<dbReference type="EMBL" id="SAVA01000001">
    <property type="protein sequence ID" value="RWR54765.1"/>
    <property type="molecule type" value="Genomic_DNA"/>
</dbReference>
<dbReference type="InterPro" id="IPR010987">
    <property type="entry name" value="Glutathione-S-Trfase_C-like"/>
</dbReference>
<dbReference type="SUPFAM" id="SSF52833">
    <property type="entry name" value="Thioredoxin-like"/>
    <property type="match status" value="1"/>
</dbReference>
<dbReference type="AlphaFoldDB" id="A0A3S3LQT1"/>
<evidence type="ECO:0000313" key="3">
    <source>
        <dbReference type="EMBL" id="RWR54765.1"/>
    </source>
</evidence>
<accession>A0A3S3LQT1</accession>
<name>A0A3S3LQT1_9RHOB</name>
<dbReference type="GO" id="GO:0016740">
    <property type="term" value="F:transferase activity"/>
    <property type="evidence" value="ECO:0007669"/>
    <property type="project" value="UniProtKB-KW"/>
</dbReference>
<dbReference type="PANTHER" id="PTHR44051:SF8">
    <property type="entry name" value="GLUTATHIONE S-TRANSFERASE GSTA"/>
    <property type="match status" value="1"/>
</dbReference>
<dbReference type="RefSeq" id="WP_128154276.1">
    <property type="nucleotide sequence ID" value="NZ_JBHSOM010000007.1"/>
</dbReference>
<dbReference type="InterPro" id="IPR004045">
    <property type="entry name" value="Glutathione_S-Trfase_N"/>
</dbReference>
<evidence type="ECO:0000259" key="1">
    <source>
        <dbReference type="PROSITE" id="PS50404"/>
    </source>
</evidence>
<dbReference type="SFLD" id="SFLDG00358">
    <property type="entry name" value="Main_(cytGST)"/>
    <property type="match status" value="1"/>
</dbReference>
<dbReference type="Gene3D" id="1.20.1050.10">
    <property type="match status" value="1"/>
</dbReference>
<dbReference type="PROSITE" id="PS50405">
    <property type="entry name" value="GST_CTER"/>
    <property type="match status" value="1"/>
</dbReference>
<comment type="caution">
    <text evidence="3">The sequence shown here is derived from an EMBL/GenBank/DDBJ whole genome shotgun (WGS) entry which is preliminary data.</text>
</comment>
<organism evidence="3 4">
    <name type="scientific">Paenirhodobacter huangdaonensis</name>
    <dbReference type="NCBI Taxonomy" id="2501515"/>
    <lineage>
        <taxon>Bacteria</taxon>
        <taxon>Pseudomonadati</taxon>
        <taxon>Pseudomonadota</taxon>
        <taxon>Alphaproteobacteria</taxon>
        <taxon>Rhodobacterales</taxon>
        <taxon>Rhodobacter group</taxon>
        <taxon>Paenirhodobacter</taxon>
    </lineage>
</organism>
<dbReference type="CDD" id="cd03057">
    <property type="entry name" value="GST_N_Beta"/>
    <property type="match status" value="1"/>
</dbReference>
<dbReference type="InterPro" id="IPR004046">
    <property type="entry name" value="GST_C"/>
</dbReference>